<dbReference type="RefSeq" id="XP_007785501.1">
    <property type="nucleotide sequence ID" value="XM_007787311.1"/>
</dbReference>
<proteinExistence type="predicted"/>
<gene>
    <name evidence="1" type="ORF">EPUS_06486</name>
</gene>
<dbReference type="OrthoDB" id="41532at2759"/>
<protein>
    <submittedName>
        <fullName evidence="1">Uncharacterized protein</fullName>
    </submittedName>
</protein>
<dbReference type="HOGENOM" id="CLU_1200144_0_0_1"/>
<keyword evidence="2" id="KW-1185">Reference proteome</keyword>
<dbReference type="EMBL" id="KE720649">
    <property type="protein sequence ID" value="ERF77206.1"/>
    <property type="molecule type" value="Genomic_DNA"/>
</dbReference>
<evidence type="ECO:0000313" key="1">
    <source>
        <dbReference type="EMBL" id="ERF77206.1"/>
    </source>
</evidence>
<name>U1GYH9_ENDPU</name>
<accession>U1GYH9</accession>
<evidence type="ECO:0000313" key="2">
    <source>
        <dbReference type="Proteomes" id="UP000019373"/>
    </source>
</evidence>
<dbReference type="GeneID" id="19241426"/>
<reference evidence="2" key="1">
    <citation type="journal article" date="2014" name="BMC Genomics">
        <title>Genome characteristics reveal the impact of lichenization on lichen-forming fungus Endocarpon pusillum Hedwig (Verrucariales, Ascomycota).</title>
        <authorList>
            <person name="Wang Y.-Y."/>
            <person name="Liu B."/>
            <person name="Zhang X.-Y."/>
            <person name="Zhou Q.-M."/>
            <person name="Zhang T."/>
            <person name="Li H."/>
            <person name="Yu Y.-F."/>
            <person name="Zhang X.-L."/>
            <person name="Hao X.-Y."/>
            <person name="Wang M."/>
            <person name="Wang L."/>
            <person name="Wei J.-C."/>
        </authorList>
    </citation>
    <scope>NUCLEOTIDE SEQUENCE [LARGE SCALE GENOMIC DNA]</scope>
    <source>
        <strain evidence="2">Z07020 / HMAS-L-300199</strain>
    </source>
</reference>
<organism evidence="1 2">
    <name type="scientific">Endocarpon pusillum (strain Z07020 / HMAS-L-300199)</name>
    <name type="common">Lichen-forming fungus</name>
    <dbReference type="NCBI Taxonomy" id="1263415"/>
    <lineage>
        <taxon>Eukaryota</taxon>
        <taxon>Fungi</taxon>
        <taxon>Dikarya</taxon>
        <taxon>Ascomycota</taxon>
        <taxon>Pezizomycotina</taxon>
        <taxon>Eurotiomycetes</taxon>
        <taxon>Chaetothyriomycetidae</taxon>
        <taxon>Verrucariales</taxon>
        <taxon>Verrucariaceae</taxon>
        <taxon>Endocarpon</taxon>
    </lineage>
</organism>
<dbReference type="Proteomes" id="UP000019373">
    <property type="component" value="Unassembled WGS sequence"/>
</dbReference>
<dbReference type="AlphaFoldDB" id="U1GYH9"/>
<sequence length="235" mass="26471">MGAPEYRVFQLPKQLPLALIQSWEAELQDPHHCYLVLVAPNFDTGAISLEEGQWVGVVFCQGPLSPQAYNIFDSENLLAGMTGRQTHWIGSVRMYAFLSDSAWRTVAVVGELRLPLTGRRLYLKESHPSARAFLLLNQTSIDLVKRETSAVLIPNRHDELTTTLHARIQFGAFYGTPAHENHTSSGARPIMEVPLSQILYHSGYLQDVPEGFLEKDDFFKPVGTLFEYVHEFTAK</sequence>